<evidence type="ECO:0000313" key="1">
    <source>
        <dbReference type="EMBL" id="MQY14292.1"/>
    </source>
</evidence>
<gene>
    <name evidence="1" type="ORF">SRB5_44560</name>
</gene>
<proteinExistence type="predicted"/>
<dbReference type="EMBL" id="WEGJ01000020">
    <property type="protein sequence ID" value="MQY14292.1"/>
    <property type="molecule type" value="Genomic_DNA"/>
</dbReference>
<comment type="caution">
    <text evidence="1">The sequence shown here is derived from an EMBL/GenBank/DDBJ whole genome shotgun (WGS) entry which is preliminary data.</text>
</comment>
<organism evidence="1 2">
    <name type="scientific">Streptomyces smaragdinus</name>
    <dbReference type="NCBI Taxonomy" id="2585196"/>
    <lineage>
        <taxon>Bacteria</taxon>
        <taxon>Bacillati</taxon>
        <taxon>Actinomycetota</taxon>
        <taxon>Actinomycetes</taxon>
        <taxon>Kitasatosporales</taxon>
        <taxon>Streptomycetaceae</taxon>
        <taxon>Streptomyces</taxon>
    </lineage>
</organism>
<keyword evidence="2" id="KW-1185">Reference proteome</keyword>
<dbReference type="Proteomes" id="UP000466345">
    <property type="component" value="Unassembled WGS sequence"/>
</dbReference>
<evidence type="ECO:0000313" key="2">
    <source>
        <dbReference type="Proteomes" id="UP000466345"/>
    </source>
</evidence>
<protein>
    <recommendedName>
        <fullName evidence="3">CopG family transcriptional regulator</fullName>
    </recommendedName>
</protein>
<dbReference type="AlphaFoldDB" id="A0A7K0CMM9"/>
<name>A0A7K0CMM9_9ACTN</name>
<accession>A0A7K0CMM9</accession>
<sequence length="98" mass="10574">MLYYTDLMKSPRPGSTENISISMPSDLVGALRTRTGKRGVSAYVTAAVRHQLAMDGLAEIVAAYEAEHEPLSEAEIQAAQRDLFGDVQQPYASDDSAA</sequence>
<reference evidence="1 2" key="1">
    <citation type="submission" date="2019-10" db="EMBL/GenBank/DDBJ databases">
        <title>Streptomyces smaragdinus sp. nov. and Streptomyces fabii sp. nov., isolated from the gut of fungus growing-termite Macrotermes natalensis.</title>
        <authorList>
            <person name="Schwitalla J."/>
            <person name="Benndorf R."/>
            <person name="Martin K."/>
            <person name="De Beer W."/>
            <person name="Kaster A.-K."/>
            <person name="Vollmers J."/>
            <person name="Poulsen M."/>
            <person name="Beemelmanns C."/>
        </authorList>
    </citation>
    <scope>NUCLEOTIDE SEQUENCE [LARGE SCALE GENOMIC DNA]</scope>
    <source>
        <strain evidence="1 2">RB5</strain>
    </source>
</reference>
<evidence type="ECO:0008006" key="3">
    <source>
        <dbReference type="Google" id="ProtNLM"/>
    </source>
</evidence>